<feature type="compositionally biased region" description="Basic and acidic residues" evidence="7">
    <location>
        <begin position="1"/>
        <end position="12"/>
    </location>
</feature>
<dbReference type="Proteomes" id="UP001295684">
    <property type="component" value="Unassembled WGS sequence"/>
</dbReference>
<evidence type="ECO:0000256" key="7">
    <source>
        <dbReference type="SAM" id="MobiDB-lite"/>
    </source>
</evidence>
<comment type="similarity">
    <text evidence="2">Belongs to the ADIPOR family.</text>
</comment>
<dbReference type="GO" id="GO:0016020">
    <property type="term" value="C:membrane"/>
    <property type="evidence" value="ECO:0007669"/>
    <property type="project" value="UniProtKB-SubCell"/>
</dbReference>
<feature type="transmembrane region" description="Helical" evidence="8">
    <location>
        <begin position="265"/>
        <end position="284"/>
    </location>
</feature>
<keyword evidence="10" id="KW-1185">Reference proteome</keyword>
<feature type="transmembrane region" description="Helical" evidence="8">
    <location>
        <begin position="168"/>
        <end position="190"/>
    </location>
</feature>
<name>A0AAD1U6M6_EUPCR</name>
<evidence type="ECO:0000256" key="3">
    <source>
        <dbReference type="ARBA" id="ARBA00022692"/>
    </source>
</evidence>
<evidence type="ECO:0000256" key="4">
    <source>
        <dbReference type="ARBA" id="ARBA00022989"/>
    </source>
</evidence>
<evidence type="ECO:0000256" key="2">
    <source>
        <dbReference type="ARBA" id="ARBA00007018"/>
    </source>
</evidence>
<feature type="compositionally biased region" description="Basic and acidic residues" evidence="7">
    <location>
        <begin position="36"/>
        <end position="57"/>
    </location>
</feature>
<keyword evidence="3 8" id="KW-0812">Transmembrane</keyword>
<feature type="transmembrane region" description="Helical" evidence="8">
    <location>
        <begin position="202"/>
        <end position="221"/>
    </location>
</feature>
<dbReference type="PANTHER" id="PTHR20855:SF52">
    <property type="entry name" value="ADIPONECTIN RECEPTOR PROTEIN"/>
    <property type="match status" value="1"/>
</dbReference>
<comment type="subcellular location">
    <subcellularLocation>
        <location evidence="1">Membrane</location>
        <topology evidence="1">Multi-pass membrane protein</topology>
    </subcellularLocation>
</comment>
<feature type="transmembrane region" description="Helical" evidence="8">
    <location>
        <begin position="233"/>
        <end position="253"/>
    </location>
</feature>
<keyword evidence="6" id="KW-0862">Zinc</keyword>
<evidence type="ECO:0000256" key="6">
    <source>
        <dbReference type="PIRSR" id="PIRSR604254-1"/>
    </source>
</evidence>
<keyword evidence="6" id="KW-0479">Metal-binding</keyword>
<feature type="region of interest" description="Disordered" evidence="7">
    <location>
        <begin position="1"/>
        <end position="57"/>
    </location>
</feature>
<organism evidence="9 10">
    <name type="scientific">Euplotes crassus</name>
    <dbReference type="NCBI Taxonomy" id="5936"/>
    <lineage>
        <taxon>Eukaryota</taxon>
        <taxon>Sar</taxon>
        <taxon>Alveolata</taxon>
        <taxon>Ciliophora</taxon>
        <taxon>Intramacronucleata</taxon>
        <taxon>Spirotrichea</taxon>
        <taxon>Hypotrichia</taxon>
        <taxon>Euplotida</taxon>
        <taxon>Euplotidae</taxon>
        <taxon>Moneuplotes</taxon>
    </lineage>
</organism>
<dbReference type="EMBL" id="CAMPGE010003510">
    <property type="protein sequence ID" value="CAI2362345.1"/>
    <property type="molecule type" value="Genomic_DNA"/>
</dbReference>
<dbReference type="Pfam" id="PF03006">
    <property type="entry name" value="HlyIII"/>
    <property type="match status" value="1"/>
</dbReference>
<protein>
    <submittedName>
        <fullName evidence="9">Uncharacterized protein</fullName>
    </submittedName>
</protein>
<accession>A0AAD1U6M6</accession>
<feature type="binding site" evidence="6">
    <location>
        <position position="186"/>
    </location>
    <ligand>
        <name>Zn(2+)</name>
        <dbReference type="ChEBI" id="CHEBI:29105"/>
    </ligand>
</feature>
<feature type="binding site" evidence="6">
    <location>
        <position position="338"/>
    </location>
    <ligand>
        <name>Zn(2+)</name>
        <dbReference type="ChEBI" id="CHEBI:29105"/>
    </ligand>
</feature>
<proteinExistence type="inferred from homology"/>
<evidence type="ECO:0000256" key="1">
    <source>
        <dbReference type="ARBA" id="ARBA00004141"/>
    </source>
</evidence>
<keyword evidence="5 8" id="KW-0472">Membrane</keyword>
<sequence length="370" mass="41699">MEENKASIKIDETDMDSSPEFMNSSRDNMKIPLIPDQEKNDSGKDNKTKVNESDTELAPKPEVKPFIGTYEEADEYLRDNPEIRTGYRIKYNKFCIVLKSLFMWHNETVNIWSHLLGLMVFFCIIFYVAIELENKDLSPSFLNFIKDYITLKGHSPEGVGDYISKIPLGVHISCAMICLFLSSTFHLFCCHSKDALNILSRFDYGGIAILIAGSCTPIYIYSFWCPQVSTYGYVYTSVMAAGCGIAFAVSLIPKFDAPKYRMCRAILFVVVGLSSAIPGIHIIGFRHPEYMPKPPIFLLGLGGAIYILGAVIYSTRFPERFTKGKKRKCNFDCIGNSHNIWHCFVLTAAGVHYAASVIMFKTRVVHQCPA</sequence>
<keyword evidence="4 8" id="KW-1133">Transmembrane helix</keyword>
<dbReference type="PANTHER" id="PTHR20855">
    <property type="entry name" value="ADIPOR/PROGESTIN RECEPTOR-RELATED"/>
    <property type="match status" value="1"/>
</dbReference>
<dbReference type="GO" id="GO:0038023">
    <property type="term" value="F:signaling receptor activity"/>
    <property type="evidence" value="ECO:0007669"/>
    <property type="project" value="TreeGrafter"/>
</dbReference>
<evidence type="ECO:0000313" key="9">
    <source>
        <dbReference type="EMBL" id="CAI2362345.1"/>
    </source>
</evidence>
<evidence type="ECO:0000256" key="8">
    <source>
        <dbReference type="SAM" id="Phobius"/>
    </source>
</evidence>
<gene>
    <name evidence="9" type="ORF">ECRASSUSDP1_LOCUS3667</name>
</gene>
<dbReference type="GO" id="GO:0046872">
    <property type="term" value="F:metal ion binding"/>
    <property type="evidence" value="ECO:0007669"/>
    <property type="project" value="UniProtKB-KW"/>
</dbReference>
<comment type="caution">
    <text evidence="9">The sequence shown here is derived from an EMBL/GenBank/DDBJ whole genome shotgun (WGS) entry which is preliminary data.</text>
</comment>
<feature type="transmembrane region" description="Helical" evidence="8">
    <location>
        <begin position="296"/>
        <end position="317"/>
    </location>
</feature>
<dbReference type="InterPro" id="IPR004254">
    <property type="entry name" value="AdipoR/HlyIII-related"/>
</dbReference>
<feature type="binding site" evidence="6">
    <location>
        <position position="342"/>
    </location>
    <ligand>
        <name>Zn(2+)</name>
        <dbReference type="ChEBI" id="CHEBI:29105"/>
    </ligand>
</feature>
<evidence type="ECO:0000313" key="10">
    <source>
        <dbReference type="Proteomes" id="UP001295684"/>
    </source>
</evidence>
<evidence type="ECO:0000256" key="5">
    <source>
        <dbReference type="ARBA" id="ARBA00023136"/>
    </source>
</evidence>
<dbReference type="AlphaFoldDB" id="A0AAD1U6M6"/>
<reference evidence="9" key="1">
    <citation type="submission" date="2023-07" db="EMBL/GenBank/DDBJ databases">
        <authorList>
            <consortium name="AG Swart"/>
            <person name="Singh M."/>
            <person name="Singh A."/>
            <person name="Seah K."/>
            <person name="Emmerich C."/>
        </authorList>
    </citation>
    <scope>NUCLEOTIDE SEQUENCE</scope>
    <source>
        <strain evidence="9">DP1</strain>
    </source>
</reference>
<feature type="transmembrane region" description="Helical" evidence="8">
    <location>
        <begin position="109"/>
        <end position="130"/>
    </location>
</feature>